<sequence length="78" mass="8404">MPHSYKGELTRLAWPAAMVPPICASWKVCLLVVLNVFSFPFFSDAQGQGETTAVELIAYPTRASIAPIIDGVVLNDPA</sequence>
<gene>
    <name evidence="2" type="ORF">METZ01_LOCUS146833</name>
</gene>
<protein>
    <submittedName>
        <fullName evidence="2">Uncharacterized protein</fullName>
    </submittedName>
</protein>
<reference evidence="2" key="1">
    <citation type="submission" date="2018-05" db="EMBL/GenBank/DDBJ databases">
        <authorList>
            <person name="Lanie J.A."/>
            <person name="Ng W.-L."/>
            <person name="Kazmierczak K.M."/>
            <person name="Andrzejewski T.M."/>
            <person name="Davidsen T.M."/>
            <person name="Wayne K.J."/>
            <person name="Tettelin H."/>
            <person name="Glass J.I."/>
            <person name="Rusch D."/>
            <person name="Podicherti R."/>
            <person name="Tsui H.-C.T."/>
            <person name="Winkler M.E."/>
        </authorList>
    </citation>
    <scope>NUCLEOTIDE SEQUENCE</scope>
</reference>
<feature type="non-terminal residue" evidence="2">
    <location>
        <position position="78"/>
    </location>
</feature>
<keyword evidence="1" id="KW-0812">Transmembrane</keyword>
<name>A0A381ZXV4_9ZZZZ</name>
<dbReference type="AlphaFoldDB" id="A0A381ZXV4"/>
<dbReference type="EMBL" id="UINC01023066">
    <property type="protein sequence ID" value="SVA93979.1"/>
    <property type="molecule type" value="Genomic_DNA"/>
</dbReference>
<proteinExistence type="predicted"/>
<accession>A0A381ZXV4</accession>
<feature type="transmembrane region" description="Helical" evidence="1">
    <location>
        <begin position="12"/>
        <end position="37"/>
    </location>
</feature>
<keyword evidence="1" id="KW-1133">Transmembrane helix</keyword>
<keyword evidence="1" id="KW-0472">Membrane</keyword>
<evidence type="ECO:0000313" key="2">
    <source>
        <dbReference type="EMBL" id="SVA93979.1"/>
    </source>
</evidence>
<organism evidence="2">
    <name type="scientific">marine metagenome</name>
    <dbReference type="NCBI Taxonomy" id="408172"/>
    <lineage>
        <taxon>unclassified sequences</taxon>
        <taxon>metagenomes</taxon>
        <taxon>ecological metagenomes</taxon>
    </lineage>
</organism>
<evidence type="ECO:0000256" key="1">
    <source>
        <dbReference type="SAM" id="Phobius"/>
    </source>
</evidence>